<gene>
    <name evidence="4" type="ORF">C3E79_09825</name>
</gene>
<dbReference type="InterPro" id="IPR001845">
    <property type="entry name" value="HTH_ArsR_DNA-bd_dom"/>
</dbReference>
<dbReference type="SMART" id="SM00418">
    <property type="entry name" value="HTH_ARSR"/>
    <property type="match status" value="1"/>
</dbReference>
<accession>A0A2S0WHF1</accession>
<evidence type="ECO:0000256" key="1">
    <source>
        <dbReference type="ARBA" id="ARBA00023015"/>
    </source>
</evidence>
<dbReference type="PANTHER" id="PTHR33154:SF18">
    <property type="entry name" value="ARSENICAL RESISTANCE OPERON REPRESSOR"/>
    <property type="match status" value="1"/>
</dbReference>
<evidence type="ECO:0000256" key="3">
    <source>
        <dbReference type="ARBA" id="ARBA00023163"/>
    </source>
</evidence>
<dbReference type="PRINTS" id="PR00778">
    <property type="entry name" value="HTHARSR"/>
</dbReference>
<keyword evidence="1" id="KW-0805">Transcription regulation</keyword>
<name>A0A2S0WHF1_9CORY</name>
<dbReference type="InterPro" id="IPR011991">
    <property type="entry name" value="ArsR-like_HTH"/>
</dbReference>
<dbReference type="CDD" id="cd00090">
    <property type="entry name" value="HTH_ARSR"/>
    <property type="match status" value="1"/>
</dbReference>
<sequence length="108" mass="11533">MEHRDPQCCLGTSPLTPDEAACYAGLFRVLADPARLELLSHIAAEGCRPMGVGELASLVGLSQPTVSHHLKKLAEAGLVDRVAQGRSTIHVVVPEAFARLRRVLDVGL</sequence>
<dbReference type="NCBIfam" id="NF033788">
    <property type="entry name" value="HTH_metalloreg"/>
    <property type="match status" value="1"/>
</dbReference>
<keyword evidence="5" id="KW-1185">Reference proteome</keyword>
<proteinExistence type="predicted"/>
<evidence type="ECO:0000313" key="4">
    <source>
        <dbReference type="EMBL" id="AWB85156.1"/>
    </source>
</evidence>
<organism evidence="4 5">
    <name type="scientific">Corynebacterium liangguodongii</name>
    <dbReference type="NCBI Taxonomy" id="2079535"/>
    <lineage>
        <taxon>Bacteria</taxon>
        <taxon>Bacillati</taxon>
        <taxon>Actinomycetota</taxon>
        <taxon>Actinomycetes</taxon>
        <taxon>Mycobacteriales</taxon>
        <taxon>Corynebacteriaceae</taxon>
        <taxon>Corynebacterium</taxon>
    </lineage>
</organism>
<protein>
    <submittedName>
        <fullName evidence="4">Transcriptional regulator</fullName>
    </submittedName>
</protein>
<evidence type="ECO:0000256" key="2">
    <source>
        <dbReference type="ARBA" id="ARBA00023125"/>
    </source>
</evidence>
<dbReference type="Gene3D" id="1.10.10.10">
    <property type="entry name" value="Winged helix-like DNA-binding domain superfamily/Winged helix DNA-binding domain"/>
    <property type="match status" value="1"/>
</dbReference>
<dbReference type="Proteomes" id="UP000244754">
    <property type="component" value="Chromosome"/>
</dbReference>
<dbReference type="Pfam" id="PF01022">
    <property type="entry name" value="HTH_5"/>
    <property type="match status" value="1"/>
</dbReference>
<dbReference type="GO" id="GO:0003700">
    <property type="term" value="F:DNA-binding transcription factor activity"/>
    <property type="evidence" value="ECO:0007669"/>
    <property type="project" value="InterPro"/>
</dbReference>
<dbReference type="GO" id="GO:0003677">
    <property type="term" value="F:DNA binding"/>
    <property type="evidence" value="ECO:0007669"/>
    <property type="project" value="UniProtKB-KW"/>
</dbReference>
<dbReference type="AlphaFoldDB" id="A0A2S0WHF1"/>
<keyword evidence="3" id="KW-0804">Transcription</keyword>
<dbReference type="InterPro" id="IPR036390">
    <property type="entry name" value="WH_DNA-bd_sf"/>
</dbReference>
<keyword evidence="2" id="KW-0238">DNA-binding</keyword>
<dbReference type="PANTHER" id="PTHR33154">
    <property type="entry name" value="TRANSCRIPTIONAL REGULATOR, ARSR FAMILY"/>
    <property type="match status" value="1"/>
</dbReference>
<evidence type="ECO:0000313" key="5">
    <source>
        <dbReference type="Proteomes" id="UP000244754"/>
    </source>
</evidence>
<dbReference type="RefSeq" id="WP_108405163.1">
    <property type="nucleotide sequence ID" value="NZ_CP026948.1"/>
</dbReference>
<dbReference type="EMBL" id="CP026948">
    <property type="protein sequence ID" value="AWB85156.1"/>
    <property type="molecule type" value="Genomic_DNA"/>
</dbReference>
<reference evidence="5" key="1">
    <citation type="submission" date="2018-01" db="EMBL/GenBank/DDBJ databases">
        <authorList>
            <person name="Li J."/>
        </authorList>
    </citation>
    <scope>NUCLEOTIDE SEQUENCE [LARGE SCALE GENOMIC DNA]</scope>
    <source>
        <strain evidence="5">2184</strain>
    </source>
</reference>
<dbReference type="SUPFAM" id="SSF46785">
    <property type="entry name" value="Winged helix' DNA-binding domain"/>
    <property type="match status" value="1"/>
</dbReference>
<dbReference type="InterPro" id="IPR051081">
    <property type="entry name" value="HTH_MetalResp_TranReg"/>
</dbReference>
<dbReference type="OrthoDB" id="9798835at2"/>
<dbReference type="KEGG" id="clia:C3E79_09825"/>
<dbReference type="PROSITE" id="PS50987">
    <property type="entry name" value="HTH_ARSR_2"/>
    <property type="match status" value="1"/>
</dbReference>
<dbReference type="InterPro" id="IPR036388">
    <property type="entry name" value="WH-like_DNA-bd_sf"/>
</dbReference>